<evidence type="ECO:0000313" key="3">
    <source>
        <dbReference type="Proteomes" id="UP000013827"/>
    </source>
</evidence>
<dbReference type="EnsemblProtists" id="EOD11117">
    <property type="protein sequence ID" value="EOD11117"/>
    <property type="gene ID" value="EMIHUDRAFT_465112"/>
</dbReference>
<dbReference type="PaxDb" id="2903-EOD11117"/>
<evidence type="ECO:0000256" key="1">
    <source>
        <dbReference type="SAM" id="SignalP"/>
    </source>
</evidence>
<dbReference type="Proteomes" id="UP000013827">
    <property type="component" value="Unassembled WGS sequence"/>
</dbReference>
<dbReference type="AlphaFoldDB" id="A0A0D3IIN2"/>
<accession>A0A0D3IIN2</accession>
<sequence>MLRLSACIIAIAACELAAARGLEEYEPCLDKAEGDSCTLCSPSDDDCIETMVVKVCVEGECTGVSTPTDDEEEEEAAGTCECGWTSTYPCPGTPRRWWQRFAADDGSACFNYCCPKPPPSAPPAPPAPPPTPPFVCETGCAWTDLHPCPGTPKKFWQTYATDDGTDCFNACCPKSPPSPPAPPPPPAPAPPPSIAVSLLALIQAVFRDLPGLLEALGVGSAAEAVALVTQSCS</sequence>
<feature type="chain" id="PRO_5044291087" evidence="1">
    <location>
        <begin position="22"/>
        <end position="233"/>
    </location>
</feature>
<reference evidence="3" key="1">
    <citation type="journal article" date="2013" name="Nature">
        <title>Pan genome of the phytoplankton Emiliania underpins its global distribution.</title>
        <authorList>
            <person name="Read B.A."/>
            <person name="Kegel J."/>
            <person name="Klute M.J."/>
            <person name="Kuo A."/>
            <person name="Lefebvre S.C."/>
            <person name="Maumus F."/>
            <person name="Mayer C."/>
            <person name="Miller J."/>
            <person name="Monier A."/>
            <person name="Salamov A."/>
            <person name="Young J."/>
            <person name="Aguilar M."/>
            <person name="Claverie J.M."/>
            <person name="Frickenhaus S."/>
            <person name="Gonzalez K."/>
            <person name="Herman E.K."/>
            <person name="Lin Y.C."/>
            <person name="Napier J."/>
            <person name="Ogata H."/>
            <person name="Sarno A.F."/>
            <person name="Shmutz J."/>
            <person name="Schroeder D."/>
            <person name="de Vargas C."/>
            <person name="Verret F."/>
            <person name="von Dassow P."/>
            <person name="Valentin K."/>
            <person name="Van de Peer Y."/>
            <person name="Wheeler G."/>
            <person name="Dacks J.B."/>
            <person name="Delwiche C.F."/>
            <person name="Dyhrman S.T."/>
            <person name="Glockner G."/>
            <person name="John U."/>
            <person name="Richards T."/>
            <person name="Worden A.Z."/>
            <person name="Zhang X."/>
            <person name="Grigoriev I.V."/>
            <person name="Allen A.E."/>
            <person name="Bidle K."/>
            <person name="Borodovsky M."/>
            <person name="Bowler C."/>
            <person name="Brownlee C."/>
            <person name="Cock J.M."/>
            <person name="Elias M."/>
            <person name="Gladyshev V.N."/>
            <person name="Groth M."/>
            <person name="Guda C."/>
            <person name="Hadaegh A."/>
            <person name="Iglesias-Rodriguez M.D."/>
            <person name="Jenkins J."/>
            <person name="Jones B.M."/>
            <person name="Lawson T."/>
            <person name="Leese F."/>
            <person name="Lindquist E."/>
            <person name="Lobanov A."/>
            <person name="Lomsadze A."/>
            <person name="Malik S.B."/>
            <person name="Marsh M.E."/>
            <person name="Mackinder L."/>
            <person name="Mock T."/>
            <person name="Mueller-Roeber B."/>
            <person name="Pagarete A."/>
            <person name="Parker M."/>
            <person name="Probert I."/>
            <person name="Quesneville H."/>
            <person name="Raines C."/>
            <person name="Rensing S.A."/>
            <person name="Riano-Pachon D.M."/>
            <person name="Richier S."/>
            <person name="Rokitta S."/>
            <person name="Shiraiwa Y."/>
            <person name="Soanes D.M."/>
            <person name="van der Giezen M."/>
            <person name="Wahlund T.M."/>
            <person name="Williams B."/>
            <person name="Wilson W."/>
            <person name="Wolfe G."/>
            <person name="Wurch L.L."/>
        </authorList>
    </citation>
    <scope>NUCLEOTIDE SEQUENCE</scope>
</reference>
<dbReference type="HOGENOM" id="CLU_1191783_0_0_1"/>
<reference evidence="2" key="2">
    <citation type="submission" date="2024-10" db="UniProtKB">
        <authorList>
            <consortium name="EnsemblProtists"/>
        </authorList>
    </citation>
    <scope>IDENTIFICATION</scope>
</reference>
<keyword evidence="1" id="KW-0732">Signal</keyword>
<keyword evidence="3" id="KW-1185">Reference proteome</keyword>
<feature type="signal peptide" evidence="1">
    <location>
        <begin position="1"/>
        <end position="21"/>
    </location>
</feature>
<dbReference type="RefSeq" id="XP_005763546.1">
    <property type="nucleotide sequence ID" value="XM_005763489.1"/>
</dbReference>
<proteinExistence type="predicted"/>
<evidence type="ECO:0000313" key="2">
    <source>
        <dbReference type="EnsemblProtists" id="EOD11117"/>
    </source>
</evidence>
<organism evidence="2 3">
    <name type="scientific">Emiliania huxleyi (strain CCMP1516)</name>
    <dbReference type="NCBI Taxonomy" id="280463"/>
    <lineage>
        <taxon>Eukaryota</taxon>
        <taxon>Haptista</taxon>
        <taxon>Haptophyta</taxon>
        <taxon>Prymnesiophyceae</taxon>
        <taxon>Isochrysidales</taxon>
        <taxon>Noelaerhabdaceae</taxon>
        <taxon>Emiliania</taxon>
    </lineage>
</organism>
<dbReference type="KEGG" id="ehx:EMIHUDRAFT_465112"/>
<dbReference type="GeneID" id="17257242"/>
<protein>
    <submittedName>
        <fullName evidence="2">Uncharacterized protein</fullName>
    </submittedName>
</protein>
<name>A0A0D3IIN2_EMIH1</name>